<gene>
    <name evidence="2" type="ORF">DM558_07540</name>
</gene>
<evidence type="ECO:0008006" key="4">
    <source>
        <dbReference type="Google" id="ProtNLM"/>
    </source>
</evidence>
<name>A0A3Q9JMC6_9GAMM</name>
<keyword evidence="1" id="KW-0732">Signal</keyword>
<sequence length="165" mass="17794">MKKVVVAGLVALMVTGCSTRIADLTVVSTKNFNLNSGNLEIGSRVKGASTAPVVIFPLGQPNLKEAVDNAIEKDSCAVGLSDAVIYYNQYVFIFGSISISVKGNLILDKSLPGCGGYSATNQQPQRNYAQPAGNSSNKQQQIEALQQQNLPYAEYQRRYNEIMGE</sequence>
<proteinExistence type="predicted"/>
<protein>
    <recommendedName>
        <fullName evidence="4">Lipoprotein</fullName>
    </recommendedName>
</protein>
<organism evidence="2 3">
    <name type="scientific">Entomomonas moraniae</name>
    <dbReference type="NCBI Taxonomy" id="2213226"/>
    <lineage>
        <taxon>Bacteria</taxon>
        <taxon>Pseudomonadati</taxon>
        <taxon>Pseudomonadota</taxon>
        <taxon>Gammaproteobacteria</taxon>
        <taxon>Pseudomonadales</taxon>
        <taxon>Pseudomonadaceae</taxon>
        <taxon>Entomomonas</taxon>
    </lineage>
</organism>
<keyword evidence="3" id="KW-1185">Reference proteome</keyword>
<dbReference type="Proteomes" id="UP000273143">
    <property type="component" value="Chromosome"/>
</dbReference>
<dbReference type="KEGG" id="emo:DM558_07540"/>
<accession>A0A3Q9JMC6</accession>
<evidence type="ECO:0000313" key="2">
    <source>
        <dbReference type="EMBL" id="AZS50640.1"/>
    </source>
</evidence>
<dbReference type="AlphaFoldDB" id="A0A3Q9JMC6"/>
<dbReference type="PROSITE" id="PS51257">
    <property type="entry name" value="PROKAR_LIPOPROTEIN"/>
    <property type="match status" value="1"/>
</dbReference>
<evidence type="ECO:0000313" key="3">
    <source>
        <dbReference type="Proteomes" id="UP000273143"/>
    </source>
</evidence>
<feature type="signal peptide" evidence="1">
    <location>
        <begin position="1"/>
        <end position="22"/>
    </location>
</feature>
<reference evidence="3" key="1">
    <citation type="submission" date="2018-06" db="EMBL/GenBank/DDBJ databases">
        <title>Complete genome of Pseudomonas insecticola strain QZS01.</title>
        <authorList>
            <person name="Wang J."/>
            <person name="Su Q."/>
        </authorList>
    </citation>
    <scope>NUCLEOTIDE SEQUENCE [LARGE SCALE GENOMIC DNA]</scope>
    <source>
        <strain evidence="3">QZS01</strain>
    </source>
</reference>
<dbReference type="EMBL" id="CP029822">
    <property type="protein sequence ID" value="AZS50640.1"/>
    <property type="molecule type" value="Genomic_DNA"/>
</dbReference>
<dbReference type="RefSeq" id="WP_127163149.1">
    <property type="nucleotide sequence ID" value="NZ_CP029822.1"/>
</dbReference>
<evidence type="ECO:0000256" key="1">
    <source>
        <dbReference type="SAM" id="SignalP"/>
    </source>
</evidence>
<feature type="chain" id="PRO_5018741518" description="Lipoprotein" evidence="1">
    <location>
        <begin position="23"/>
        <end position="165"/>
    </location>
</feature>